<accession>A0AAV4MF06</accession>
<evidence type="ECO:0000313" key="2">
    <source>
        <dbReference type="Proteomes" id="UP001054945"/>
    </source>
</evidence>
<dbReference type="AlphaFoldDB" id="A0AAV4MF06"/>
<name>A0AAV4MF06_CAEEX</name>
<dbReference type="EMBL" id="BPLR01002177">
    <property type="protein sequence ID" value="GIX70966.1"/>
    <property type="molecule type" value="Genomic_DNA"/>
</dbReference>
<keyword evidence="2" id="KW-1185">Reference proteome</keyword>
<protein>
    <submittedName>
        <fullName evidence="1">Uncharacterized protein</fullName>
    </submittedName>
</protein>
<organism evidence="1 2">
    <name type="scientific">Caerostris extrusa</name>
    <name type="common">Bark spider</name>
    <name type="synonym">Caerostris bankana</name>
    <dbReference type="NCBI Taxonomy" id="172846"/>
    <lineage>
        <taxon>Eukaryota</taxon>
        <taxon>Metazoa</taxon>
        <taxon>Ecdysozoa</taxon>
        <taxon>Arthropoda</taxon>
        <taxon>Chelicerata</taxon>
        <taxon>Arachnida</taxon>
        <taxon>Araneae</taxon>
        <taxon>Araneomorphae</taxon>
        <taxon>Entelegynae</taxon>
        <taxon>Araneoidea</taxon>
        <taxon>Araneidae</taxon>
        <taxon>Caerostris</taxon>
    </lineage>
</organism>
<reference evidence="1 2" key="1">
    <citation type="submission" date="2021-06" db="EMBL/GenBank/DDBJ databases">
        <title>Caerostris extrusa draft genome.</title>
        <authorList>
            <person name="Kono N."/>
            <person name="Arakawa K."/>
        </authorList>
    </citation>
    <scope>NUCLEOTIDE SEQUENCE [LARGE SCALE GENOMIC DNA]</scope>
</reference>
<proteinExistence type="predicted"/>
<evidence type="ECO:0000313" key="1">
    <source>
        <dbReference type="EMBL" id="GIX70966.1"/>
    </source>
</evidence>
<sequence>MVCWGLYTLLDCNCNLKGFRCCSIFPPPFLAQKKSLQDQRGNSRDFSVLELEMVQPVLVPVGKSSDEWENRNAAL</sequence>
<dbReference type="Proteomes" id="UP001054945">
    <property type="component" value="Unassembled WGS sequence"/>
</dbReference>
<comment type="caution">
    <text evidence="1">The sequence shown here is derived from an EMBL/GenBank/DDBJ whole genome shotgun (WGS) entry which is preliminary data.</text>
</comment>
<gene>
    <name evidence="1" type="ORF">CEXT_632701</name>
</gene>